<feature type="transmembrane region" description="Helical" evidence="7">
    <location>
        <begin position="141"/>
        <end position="162"/>
    </location>
</feature>
<evidence type="ECO:0000256" key="3">
    <source>
        <dbReference type="ARBA" id="ARBA00022692"/>
    </source>
</evidence>
<feature type="transmembrane region" description="Helical" evidence="7">
    <location>
        <begin position="52"/>
        <end position="73"/>
    </location>
</feature>
<feature type="transmembrane region" description="Helical" evidence="7">
    <location>
        <begin position="112"/>
        <end position="129"/>
    </location>
</feature>
<evidence type="ECO:0000256" key="4">
    <source>
        <dbReference type="ARBA" id="ARBA00022967"/>
    </source>
</evidence>
<dbReference type="PANTHER" id="PTHR30586:SF0">
    <property type="entry name" value="ION-TRANSLOCATING OXIDOREDUCTASE COMPLEX SUBUNIT E"/>
    <property type="match status" value="1"/>
</dbReference>
<evidence type="ECO:0000256" key="1">
    <source>
        <dbReference type="ARBA" id="ARBA00004127"/>
    </source>
</evidence>
<keyword evidence="4" id="KW-1278">Translocase</keyword>
<dbReference type="Pfam" id="PF02508">
    <property type="entry name" value="Rnf-Nqr"/>
    <property type="match status" value="1"/>
</dbReference>
<comment type="subcellular location">
    <subcellularLocation>
        <location evidence="1">Endomembrane system</location>
        <topology evidence="1">Multi-pass membrane protein</topology>
    </subcellularLocation>
</comment>
<keyword evidence="9" id="KW-1185">Reference proteome</keyword>
<keyword evidence="2" id="KW-0813">Transport</keyword>
<dbReference type="RefSeq" id="WP_249283628.1">
    <property type="nucleotide sequence ID" value="NZ_JACRST010000026.1"/>
</dbReference>
<dbReference type="AlphaFoldDB" id="A0A926E0L4"/>
<evidence type="ECO:0000256" key="5">
    <source>
        <dbReference type="ARBA" id="ARBA00022989"/>
    </source>
</evidence>
<proteinExistence type="predicted"/>
<dbReference type="GO" id="GO:0012505">
    <property type="term" value="C:endomembrane system"/>
    <property type="evidence" value="ECO:0007669"/>
    <property type="project" value="UniProtKB-SubCell"/>
</dbReference>
<keyword evidence="6 7" id="KW-0472">Membrane</keyword>
<name>A0A926E0L4_9FIRM</name>
<feature type="transmembrane region" description="Helical" evidence="7">
    <location>
        <begin position="182"/>
        <end position="205"/>
    </location>
</feature>
<dbReference type="PANTHER" id="PTHR30586">
    <property type="entry name" value="ELECTRON TRANSPORT COMPLEX PROTEIN RNFE"/>
    <property type="match status" value="1"/>
</dbReference>
<evidence type="ECO:0000256" key="2">
    <source>
        <dbReference type="ARBA" id="ARBA00022448"/>
    </source>
</evidence>
<gene>
    <name evidence="8" type="ORF">H8711_11690</name>
</gene>
<sequence length="235" mass="25230">MSQENVATRAPRAGRRKKRLHRFSGIITRNPVLVGGLLLAPVVVASTSLKSAVALSITMAVVTIPTMAVASLVKTRLPLWLRIPMYTLIASLLLIPAGMLVVPIASTIFDSMGMYFSLMIFNSVLFTRAEKLAVKSSPGAALLDGACYSLGFALAISLIAAVRELLASNTLWGVPIHLPFKVSALALPFAGFLLVGMFAAIGRFFRELAARQAPKRRRHRLAAAPAQPAREEVAQ</sequence>
<dbReference type="PIRSF" id="PIRSF006102">
    <property type="entry name" value="NQR_DE"/>
    <property type="match status" value="1"/>
</dbReference>
<evidence type="ECO:0000313" key="9">
    <source>
        <dbReference type="Proteomes" id="UP000653127"/>
    </source>
</evidence>
<comment type="caution">
    <text evidence="8">The sequence shown here is derived from an EMBL/GenBank/DDBJ whole genome shotgun (WGS) entry which is preliminary data.</text>
</comment>
<evidence type="ECO:0000256" key="7">
    <source>
        <dbReference type="SAM" id="Phobius"/>
    </source>
</evidence>
<feature type="transmembrane region" description="Helical" evidence="7">
    <location>
        <begin position="26"/>
        <end position="46"/>
    </location>
</feature>
<dbReference type="GO" id="GO:0005886">
    <property type="term" value="C:plasma membrane"/>
    <property type="evidence" value="ECO:0007669"/>
    <property type="project" value="TreeGrafter"/>
</dbReference>
<organism evidence="8 9">
    <name type="scientific">Ligaoa zhengdingensis</name>
    <dbReference type="NCBI Taxonomy" id="2763658"/>
    <lineage>
        <taxon>Bacteria</taxon>
        <taxon>Bacillati</taxon>
        <taxon>Bacillota</taxon>
        <taxon>Clostridia</taxon>
        <taxon>Eubacteriales</taxon>
        <taxon>Oscillospiraceae</taxon>
        <taxon>Ligaoa</taxon>
    </lineage>
</organism>
<evidence type="ECO:0000256" key="6">
    <source>
        <dbReference type="ARBA" id="ARBA00023136"/>
    </source>
</evidence>
<reference evidence="8" key="1">
    <citation type="submission" date="2020-08" db="EMBL/GenBank/DDBJ databases">
        <title>Genome public.</title>
        <authorList>
            <person name="Liu C."/>
            <person name="Sun Q."/>
        </authorList>
    </citation>
    <scope>NUCLEOTIDE SEQUENCE</scope>
    <source>
        <strain evidence="8">NSJ-31</strain>
    </source>
</reference>
<accession>A0A926E0L4</accession>
<feature type="transmembrane region" description="Helical" evidence="7">
    <location>
        <begin position="85"/>
        <end position="106"/>
    </location>
</feature>
<keyword evidence="3 7" id="KW-0812">Transmembrane</keyword>
<protein>
    <recommendedName>
        <fullName evidence="10">Electron transport complex protein RnfE</fullName>
    </recommendedName>
</protein>
<keyword evidence="5 7" id="KW-1133">Transmembrane helix</keyword>
<dbReference type="EMBL" id="JACRST010000026">
    <property type="protein sequence ID" value="MBC8547586.1"/>
    <property type="molecule type" value="Genomic_DNA"/>
</dbReference>
<evidence type="ECO:0008006" key="10">
    <source>
        <dbReference type="Google" id="ProtNLM"/>
    </source>
</evidence>
<dbReference type="InterPro" id="IPR003667">
    <property type="entry name" value="NqrDE/RnfAE"/>
</dbReference>
<dbReference type="Proteomes" id="UP000653127">
    <property type="component" value="Unassembled WGS sequence"/>
</dbReference>
<evidence type="ECO:0000313" key="8">
    <source>
        <dbReference type="EMBL" id="MBC8547586.1"/>
    </source>
</evidence>